<evidence type="ECO:0000313" key="11">
    <source>
        <dbReference type="EMBL" id="KAF5342215.1"/>
    </source>
</evidence>
<dbReference type="PROSITE" id="PS50011">
    <property type="entry name" value="PROTEIN_KINASE_DOM"/>
    <property type="match status" value="1"/>
</dbReference>
<evidence type="ECO:0000256" key="8">
    <source>
        <dbReference type="ARBA" id="ARBA00048679"/>
    </source>
</evidence>
<organism evidence="11 12">
    <name type="scientific">Ephemerocybe angulata</name>
    <dbReference type="NCBI Taxonomy" id="980116"/>
    <lineage>
        <taxon>Eukaryota</taxon>
        <taxon>Fungi</taxon>
        <taxon>Dikarya</taxon>
        <taxon>Basidiomycota</taxon>
        <taxon>Agaricomycotina</taxon>
        <taxon>Agaricomycetes</taxon>
        <taxon>Agaricomycetidae</taxon>
        <taxon>Agaricales</taxon>
        <taxon>Agaricineae</taxon>
        <taxon>Psathyrellaceae</taxon>
        <taxon>Ephemerocybe</taxon>
    </lineage>
</organism>
<evidence type="ECO:0000256" key="4">
    <source>
        <dbReference type="ARBA" id="ARBA00022741"/>
    </source>
</evidence>
<keyword evidence="6" id="KW-0067">ATP-binding</keyword>
<reference evidence="11 12" key="1">
    <citation type="journal article" date="2020" name="ISME J.">
        <title>Uncovering the hidden diversity of litter-decomposition mechanisms in mushroom-forming fungi.</title>
        <authorList>
            <person name="Floudas D."/>
            <person name="Bentzer J."/>
            <person name="Ahren D."/>
            <person name="Johansson T."/>
            <person name="Persson P."/>
            <person name="Tunlid A."/>
        </authorList>
    </citation>
    <scope>NUCLEOTIDE SEQUENCE [LARGE SCALE GENOMIC DNA]</scope>
    <source>
        <strain evidence="11 12">CBS 175.51</strain>
    </source>
</reference>
<evidence type="ECO:0000256" key="9">
    <source>
        <dbReference type="SAM" id="Phobius"/>
    </source>
</evidence>
<dbReference type="Gene3D" id="1.10.510.10">
    <property type="entry name" value="Transferase(Phosphotransferase) domain 1"/>
    <property type="match status" value="1"/>
</dbReference>
<comment type="catalytic activity">
    <reaction evidence="7">
        <text>L-threonyl-[protein] + ATP = O-phospho-L-threonyl-[protein] + ADP + H(+)</text>
        <dbReference type="Rhea" id="RHEA:46608"/>
        <dbReference type="Rhea" id="RHEA-COMP:11060"/>
        <dbReference type="Rhea" id="RHEA-COMP:11605"/>
        <dbReference type="ChEBI" id="CHEBI:15378"/>
        <dbReference type="ChEBI" id="CHEBI:30013"/>
        <dbReference type="ChEBI" id="CHEBI:30616"/>
        <dbReference type="ChEBI" id="CHEBI:61977"/>
        <dbReference type="ChEBI" id="CHEBI:456216"/>
        <dbReference type="EC" id="2.7.11.1"/>
    </reaction>
</comment>
<dbReference type="Proteomes" id="UP000541558">
    <property type="component" value="Unassembled WGS sequence"/>
</dbReference>
<dbReference type="InterPro" id="IPR011009">
    <property type="entry name" value="Kinase-like_dom_sf"/>
</dbReference>
<keyword evidence="9" id="KW-0472">Membrane</keyword>
<dbReference type="InterPro" id="IPR053235">
    <property type="entry name" value="Ser_Thr_kinase"/>
</dbReference>
<gene>
    <name evidence="11" type="ORF">D9611_001324</name>
</gene>
<keyword evidence="12" id="KW-1185">Reference proteome</keyword>
<protein>
    <recommendedName>
        <fullName evidence="1">non-specific serine/threonine protein kinase</fullName>
        <ecNumber evidence="1">2.7.11.1</ecNumber>
    </recommendedName>
</protein>
<feature type="transmembrane region" description="Helical" evidence="9">
    <location>
        <begin position="12"/>
        <end position="35"/>
    </location>
</feature>
<name>A0A8H5CIA4_9AGAR</name>
<evidence type="ECO:0000259" key="10">
    <source>
        <dbReference type="PROSITE" id="PS50011"/>
    </source>
</evidence>
<dbReference type="PANTHER" id="PTHR24361:SF433">
    <property type="entry name" value="PROTEIN KINASE DOMAIN-CONTAINING PROTEIN"/>
    <property type="match status" value="1"/>
</dbReference>
<keyword evidence="2" id="KW-0723">Serine/threonine-protein kinase</keyword>
<dbReference type="OrthoDB" id="10261027at2759"/>
<dbReference type="GO" id="GO:0005737">
    <property type="term" value="C:cytoplasm"/>
    <property type="evidence" value="ECO:0007669"/>
    <property type="project" value="TreeGrafter"/>
</dbReference>
<evidence type="ECO:0000256" key="3">
    <source>
        <dbReference type="ARBA" id="ARBA00022679"/>
    </source>
</evidence>
<keyword evidence="4" id="KW-0547">Nucleotide-binding</keyword>
<accession>A0A8H5CIA4</accession>
<proteinExistence type="predicted"/>
<dbReference type="SUPFAM" id="SSF56112">
    <property type="entry name" value="Protein kinase-like (PK-like)"/>
    <property type="match status" value="1"/>
</dbReference>
<comment type="caution">
    <text evidence="11">The sequence shown here is derived from an EMBL/GenBank/DDBJ whole genome shotgun (WGS) entry which is preliminary data.</text>
</comment>
<keyword evidence="3" id="KW-0808">Transferase</keyword>
<evidence type="ECO:0000256" key="7">
    <source>
        <dbReference type="ARBA" id="ARBA00047899"/>
    </source>
</evidence>
<evidence type="ECO:0000256" key="5">
    <source>
        <dbReference type="ARBA" id="ARBA00022777"/>
    </source>
</evidence>
<dbReference type="InterPro" id="IPR000719">
    <property type="entry name" value="Prot_kinase_dom"/>
</dbReference>
<dbReference type="Pfam" id="PF00069">
    <property type="entry name" value="Pkinase"/>
    <property type="match status" value="1"/>
</dbReference>
<evidence type="ECO:0000313" key="12">
    <source>
        <dbReference type="Proteomes" id="UP000541558"/>
    </source>
</evidence>
<keyword evidence="9" id="KW-0812">Transmembrane</keyword>
<dbReference type="EC" id="2.7.11.1" evidence="1"/>
<dbReference type="AlphaFoldDB" id="A0A8H5CIA4"/>
<dbReference type="SMART" id="SM00220">
    <property type="entry name" value="S_TKc"/>
    <property type="match status" value="1"/>
</dbReference>
<dbReference type="GO" id="GO:0005524">
    <property type="term" value="F:ATP binding"/>
    <property type="evidence" value="ECO:0007669"/>
    <property type="project" value="UniProtKB-KW"/>
</dbReference>
<keyword evidence="9" id="KW-1133">Transmembrane helix</keyword>
<sequence>MTPLMNLLFPYLLGIINLLPFATTVSTFVDVFVGLHNSRQVTLKQYRLHKTTRKDAIKRTTNEAYIQYNVQGPNVVPILGLFSHDEGLCRTGLYLVTQFPEPIPIALYLETNPAINRRLLVRDALRGLFHIHTKGAAHGNIGEGSVFVNSLGRAVIGGFGFARLVKCGTQAVPSSFEASSHVIETAPYQPPEFLEAHLADESTSPTMAGDVYSMACCIYKVMTGYTPFYEVSPGTPSLFRHCRIMEEVQGGKAPLKPQVTDRAFTHFGLTQDLWDMMTGCWDIEPKRRPLTLTLVEWPSLSDIADPRPTLIEV</sequence>
<feature type="domain" description="Protein kinase" evidence="10">
    <location>
        <begin position="1"/>
        <end position="300"/>
    </location>
</feature>
<dbReference type="GO" id="GO:0004674">
    <property type="term" value="F:protein serine/threonine kinase activity"/>
    <property type="evidence" value="ECO:0007669"/>
    <property type="project" value="UniProtKB-KW"/>
</dbReference>
<dbReference type="PANTHER" id="PTHR24361">
    <property type="entry name" value="MITOGEN-ACTIVATED KINASE KINASE KINASE"/>
    <property type="match status" value="1"/>
</dbReference>
<dbReference type="EMBL" id="JAACJK010000001">
    <property type="protein sequence ID" value="KAF5342215.1"/>
    <property type="molecule type" value="Genomic_DNA"/>
</dbReference>
<evidence type="ECO:0000256" key="2">
    <source>
        <dbReference type="ARBA" id="ARBA00022527"/>
    </source>
</evidence>
<evidence type="ECO:0000256" key="1">
    <source>
        <dbReference type="ARBA" id="ARBA00012513"/>
    </source>
</evidence>
<evidence type="ECO:0000256" key="6">
    <source>
        <dbReference type="ARBA" id="ARBA00022840"/>
    </source>
</evidence>
<keyword evidence="5" id="KW-0418">Kinase</keyword>
<comment type="catalytic activity">
    <reaction evidence="8">
        <text>L-seryl-[protein] + ATP = O-phospho-L-seryl-[protein] + ADP + H(+)</text>
        <dbReference type="Rhea" id="RHEA:17989"/>
        <dbReference type="Rhea" id="RHEA-COMP:9863"/>
        <dbReference type="Rhea" id="RHEA-COMP:11604"/>
        <dbReference type="ChEBI" id="CHEBI:15378"/>
        <dbReference type="ChEBI" id="CHEBI:29999"/>
        <dbReference type="ChEBI" id="CHEBI:30616"/>
        <dbReference type="ChEBI" id="CHEBI:83421"/>
        <dbReference type="ChEBI" id="CHEBI:456216"/>
        <dbReference type="EC" id="2.7.11.1"/>
    </reaction>
</comment>